<reference evidence="1" key="1">
    <citation type="submission" date="2018-01" db="EMBL/GenBank/DDBJ databases">
        <authorList>
            <person name="Mao J.F."/>
        </authorList>
    </citation>
    <scope>NUCLEOTIDE SEQUENCE</scope>
    <source>
        <strain evidence="1">Huo1</strain>
        <tissue evidence="1">Leaf</tissue>
    </source>
</reference>
<gene>
    <name evidence="1" type="ORF">SASPL_105111</name>
</gene>
<comment type="caution">
    <text evidence="1">The sequence shown here is derived from an EMBL/GenBank/DDBJ whole genome shotgun (WGS) entry which is preliminary data.</text>
</comment>
<dbReference type="EMBL" id="PNBA02000002">
    <property type="protein sequence ID" value="KAG6433497.1"/>
    <property type="molecule type" value="Genomic_DNA"/>
</dbReference>
<accession>A0A8X9A911</accession>
<evidence type="ECO:0000313" key="1">
    <source>
        <dbReference type="EMBL" id="KAG6433497.1"/>
    </source>
</evidence>
<protein>
    <submittedName>
        <fullName evidence="1">Uncharacterized protein</fullName>
    </submittedName>
</protein>
<reference evidence="1" key="2">
    <citation type="submission" date="2020-08" db="EMBL/GenBank/DDBJ databases">
        <title>Plant Genome Project.</title>
        <authorList>
            <person name="Zhang R.-G."/>
        </authorList>
    </citation>
    <scope>NUCLEOTIDE SEQUENCE</scope>
    <source>
        <strain evidence="1">Huo1</strain>
        <tissue evidence="1">Leaf</tissue>
    </source>
</reference>
<evidence type="ECO:0000313" key="2">
    <source>
        <dbReference type="Proteomes" id="UP000298416"/>
    </source>
</evidence>
<name>A0A8X9A911_SALSN</name>
<proteinExistence type="predicted"/>
<organism evidence="1">
    <name type="scientific">Salvia splendens</name>
    <name type="common">Scarlet sage</name>
    <dbReference type="NCBI Taxonomy" id="180675"/>
    <lineage>
        <taxon>Eukaryota</taxon>
        <taxon>Viridiplantae</taxon>
        <taxon>Streptophyta</taxon>
        <taxon>Embryophyta</taxon>
        <taxon>Tracheophyta</taxon>
        <taxon>Spermatophyta</taxon>
        <taxon>Magnoliopsida</taxon>
        <taxon>eudicotyledons</taxon>
        <taxon>Gunneridae</taxon>
        <taxon>Pentapetalae</taxon>
        <taxon>asterids</taxon>
        <taxon>lamiids</taxon>
        <taxon>Lamiales</taxon>
        <taxon>Lamiaceae</taxon>
        <taxon>Nepetoideae</taxon>
        <taxon>Mentheae</taxon>
        <taxon>Salviinae</taxon>
        <taxon>Salvia</taxon>
        <taxon>Salvia subgen. Calosphace</taxon>
        <taxon>core Calosphace</taxon>
    </lineage>
</organism>
<dbReference type="AlphaFoldDB" id="A0A8X9A911"/>
<dbReference type="Proteomes" id="UP000298416">
    <property type="component" value="Unassembled WGS sequence"/>
</dbReference>
<sequence length="91" mass="10471">MGRRNKRLHLNRQKEYLPSNGLIFLDKGKREVEKEVYNELVPPDRYGRVVGYGLGVSARMVHGTKNYAGVIKDAKMEELVQARVEKDRVTV</sequence>
<keyword evidence="2" id="KW-1185">Reference proteome</keyword>